<organism evidence="2 3">
    <name type="scientific">candidate division GN15 bacterium</name>
    <dbReference type="NCBI Taxonomy" id="2072418"/>
    <lineage>
        <taxon>Bacteria</taxon>
        <taxon>candidate division GN15</taxon>
    </lineage>
</organism>
<protein>
    <submittedName>
        <fullName evidence="2">Uncharacterized protein</fullName>
    </submittedName>
</protein>
<evidence type="ECO:0000313" key="2">
    <source>
        <dbReference type="EMBL" id="PWB72179.1"/>
    </source>
</evidence>
<comment type="caution">
    <text evidence="2">The sequence shown here is derived from an EMBL/GenBank/DDBJ whole genome shotgun (WGS) entry which is preliminary data.</text>
</comment>
<evidence type="ECO:0000256" key="1">
    <source>
        <dbReference type="SAM" id="Phobius"/>
    </source>
</evidence>
<feature type="transmembrane region" description="Helical" evidence="1">
    <location>
        <begin position="6"/>
        <end position="29"/>
    </location>
</feature>
<sequence length="186" mass="20600">MSFLITLWAPILLSAVIVFIVSAIIHMVLGYHKNDMKKLASEDAVQEALRKFDLQPGDYMLPCAGSAKGMKAPEFIERMTKGPVIVMTVFKSGVPKMGKSLVLWFIYCIIISIFAAYIGFHAVPVGGNYLLVFRFVGCAAFMGYSLGLLQNSIWYGRNWGATLRSVFDGLIFGLLTAGTFGWLWPK</sequence>
<accession>A0A855X734</accession>
<name>A0A855X734_9BACT</name>
<keyword evidence="1" id="KW-0812">Transmembrane</keyword>
<dbReference type="AlphaFoldDB" id="A0A855X734"/>
<gene>
    <name evidence="2" type="ORF">C3F09_06975</name>
</gene>
<proteinExistence type="predicted"/>
<evidence type="ECO:0000313" key="3">
    <source>
        <dbReference type="Proteomes" id="UP000250918"/>
    </source>
</evidence>
<keyword evidence="1" id="KW-1133">Transmembrane helix</keyword>
<dbReference type="Proteomes" id="UP000250918">
    <property type="component" value="Unassembled WGS sequence"/>
</dbReference>
<feature type="transmembrane region" description="Helical" evidence="1">
    <location>
        <begin position="129"/>
        <end position="149"/>
    </location>
</feature>
<reference evidence="2 3" key="1">
    <citation type="journal article" date="2018" name="ISME J.">
        <title>A methanotrophic archaeon couples anaerobic oxidation of methane to Fe(III) reduction.</title>
        <authorList>
            <person name="Cai C."/>
            <person name="Leu A.O."/>
            <person name="Xie G.J."/>
            <person name="Guo J."/>
            <person name="Feng Y."/>
            <person name="Zhao J.X."/>
            <person name="Tyson G.W."/>
            <person name="Yuan Z."/>
            <person name="Hu S."/>
        </authorList>
    </citation>
    <scope>NUCLEOTIDE SEQUENCE [LARGE SCALE GENOMIC DNA]</scope>
    <source>
        <strain evidence="2">FeB_12</strain>
    </source>
</reference>
<keyword evidence="1" id="KW-0472">Membrane</keyword>
<feature type="transmembrane region" description="Helical" evidence="1">
    <location>
        <begin position="161"/>
        <end position="184"/>
    </location>
</feature>
<feature type="transmembrane region" description="Helical" evidence="1">
    <location>
        <begin position="101"/>
        <end position="123"/>
    </location>
</feature>
<dbReference type="EMBL" id="PQAP01000094">
    <property type="protein sequence ID" value="PWB72179.1"/>
    <property type="molecule type" value="Genomic_DNA"/>
</dbReference>